<dbReference type="Gene3D" id="1.20.1250.20">
    <property type="entry name" value="MFS general substrate transporter like domains"/>
    <property type="match status" value="1"/>
</dbReference>
<evidence type="ECO:0000256" key="3">
    <source>
        <dbReference type="ARBA" id="ARBA00022448"/>
    </source>
</evidence>
<dbReference type="InterPro" id="IPR036259">
    <property type="entry name" value="MFS_trans_sf"/>
</dbReference>
<keyword evidence="5 9" id="KW-1133">Transmembrane helix</keyword>
<dbReference type="EMBL" id="JAVIJP010000013">
    <property type="protein sequence ID" value="KAL3645865.1"/>
    <property type="molecule type" value="Genomic_DNA"/>
</dbReference>
<evidence type="ECO:0000256" key="6">
    <source>
        <dbReference type="ARBA" id="ARBA00023136"/>
    </source>
</evidence>
<evidence type="ECO:0000256" key="9">
    <source>
        <dbReference type="SAM" id="Phobius"/>
    </source>
</evidence>
<evidence type="ECO:0000256" key="5">
    <source>
        <dbReference type="ARBA" id="ARBA00022989"/>
    </source>
</evidence>
<evidence type="ECO:0000256" key="8">
    <source>
        <dbReference type="SAM" id="MobiDB-lite"/>
    </source>
</evidence>
<organism evidence="10 11">
    <name type="scientific">Castilleja foliolosa</name>
    <dbReference type="NCBI Taxonomy" id="1961234"/>
    <lineage>
        <taxon>Eukaryota</taxon>
        <taxon>Viridiplantae</taxon>
        <taxon>Streptophyta</taxon>
        <taxon>Embryophyta</taxon>
        <taxon>Tracheophyta</taxon>
        <taxon>Spermatophyta</taxon>
        <taxon>Magnoliopsida</taxon>
        <taxon>eudicotyledons</taxon>
        <taxon>Gunneridae</taxon>
        <taxon>Pentapetalae</taxon>
        <taxon>asterids</taxon>
        <taxon>lamiids</taxon>
        <taxon>Lamiales</taxon>
        <taxon>Orobanchaceae</taxon>
        <taxon>Pedicularideae</taxon>
        <taxon>Castillejinae</taxon>
        <taxon>Castilleja</taxon>
    </lineage>
</organism>
<feature type="transmembrane region" description="Helical" evidence="9">
    <location>
        <begin position="211"/>
        <end position="232"/>
    </location>
</feature>
<accession>A0ABD3DYD2</accession>
<evidence type="ECO:0000256" key="7">
    <source>
        <dbReference type="ARBA" id="ARBA00044504"/>
    </source>
</evidence>
<keyword evidence="4 9" id="KW-0812">Transmembrane</keyword>
<evidence type="ECO:0000256" key="2">
    <source>
        <dbReference type="ARBA" id="ARBA00007015"/>
    </source>
</evidence>
<evidence type="ECO:0000313" key="11">
    <source>
        <dbReference type="Proteomes" id="UP001632038"/>
    </source>
</evidence>
<feature type="transmembrane region" description="Helical" evidence="9">
    <location>
        <begin position="238"/>
        <end position="258"/>
    </location>
</feature>
<protein>
    <recommendedName>
        <fullName evidence="12">Folate-biopterin transporter 6</fullName>
    </recommendedName>
</protein>
<feature type="transmembrane region" description="Helical" evidence="9">
    <location>
        <begin position="146"/>
        <end position="163"/>
    </location>
</feature>
<keyword evidence="3" id="KW-0813">Transport</keyword>
<feature type="transmembrane region" description="Helical" evidence="9">
    <location>
        <begin position="169"/>
        <end position="190"/>
    </location>
</feature>
<evidence type="ECO:0008006" key="12">
    <source>
        <dbReference type="Google" id="ProtNLM"/>
    </source>
</evidence>
<dbReference type="PANTHER" id="PTHR31585:SF44">
    <property type="entry name" value="FOLATE-BIOPTERIN TRANSPORTER 6-RELATED"/>
    <property type="match status" value="1"/>
</dbReference>
<keyword evidence="6 9" id="KW-0472">Membrane</keyword>
<gene>
    <name evidence="10" type="ORF">CASFOL_011045</name>
</gene>
<keyword evidence="11" id="KW-1185">Reference proteome</keyword>
<feature type="region of interest" description="Disordered" evidence="8">
    <location>
        <begin position="16"/>
        <end position="38"/>
    </location>
</feature>
<feature type="compositionally biased region" description="Basic and acidic residues" evidence="8">
    <location>
        <begin position="16"/>
        <end position="32"/>
    </location>
</feature>
<dbReference type="Pfam" id="PF03092">
    <property type="entry name" value="BT1"/>
    <property type="match status" value="1"/>
</dbReference>
<dbReference type="CDD" id="cd17484">
    <property type="entry name" value="MFS_FBT"/>
    <property type="match status" value="1"/>
</dbReference>
<dbReference type="AlphaFoldDB" id="A0ABD3DYD2"/>
<comment type="similarity">
    <text evidence="2">Belongs to the major facilitator superfamily. Folate-biopterin transporter (TC 2.A.71) family.</text>
</comment>
<feature type="transmembrane region" description="Helical" evidence="9">
    <location>
        <begin position="295"/>
        <end position="316"/>
    </location>
</feature>
<dbReference type="SUPFAM" id="SSF103473">
    <property type="entry name" value="MFS general substrate transporter"/>
    <property type="match status" value="1"/>
</dbReference>
<comment type="subcellular location">
    <subcellularLocation>
        <location evidence="1">Membrane</location>
        <topology evidence="1">Multi-pass membrane protein</topology>
    </subcellularLocation>
</comment>
<dbReference type="InterPro" id="IPR004324">
    <property type="entry name" value="FBT"/>
</dbReference>
<evidence type="ECO:0000256" key="4">
    <source>
        <dbReference type="ARBA" id="ARBA00022692"/>
    </source>
</evidence>
<dbReference type="Proteomes" id="UP001632038">
    <property type="component" value="Unassembled WGS sequence"/>
</dbReference>
<feature type="transmembrane region" description="Helical" evidence="9">
    <location>
        <begin position="359"/>
        <end position="381"/>
    </location>
</feature>
<proteinExistence type="inferred from homology"/>
<comment type="caution">
    <text evidence="10">The sequence shown here is derived from an EMBL/GenBank/DDBJ whole genome shotgun (WGS) entry which is preliminary data.</text>
</comment>
<feature type="transmembrane region" description="Helical" evidence="9">
    <location>
        <begin position="328"/>
        <end position="347"/>
    </location>
</feature>
<comment type="similarity">
    <text evidence="7">Belongs to the major facilitator superfamily. Phosphate:H(+) symporter (TC 2.A.1.9) family.</text>
</comment>
<name>A0ABD3DYD2_9LAMI</name>
<evidence type="ECO:0000256" key="1">
    <source>
        <dbReference type="ARBA" id="ARBA00004141"/>
    </source>
</evidence>
<dbReference type="InterPro" id="IPR039309">
    <property type="entry name" value="BT1"/>
</dbReference>
<dbReference type="PANTHER" id="PTHR31585">
    <property type="entry name" value="FOLATE-BIOPTERIN TRANSPORTER 1, CHLOROPLASTIC"/>
    <property type="match status" value="1"/>
</dbReference>
<reference evidence="11" key="1">
    <citation type="journal article" date="2024" name="IScience">
        <title>Strigolactones Initiate the Formation of Haustorium-like Structures in Castilleja.</title>
        <authorList>
            <person name="Buerger M."/>
            <person name="Peterson D."/>
            <person name="Chory J."/>
        </authorList>
    </citation>
    <scope>NUCLEOTIDE SEQUENCE [LARGE SCALE GENOMIC DNA]</scope>
</reference>
<dbReference type="NCBIfam" id="TIGR00788">
    <property type="entry name" value="fbt"/>
    <property type="match status" value="1"/>
</dbReference>
<evidence type="ECO:0000313" key="10">
    <source>
        <dbReference type="EMBL" id="KAL3645865.1"/>
    </source>
</evidence>
<dbReference type="GO" id="GO:0016020">
    <property type="term" value="C:membrane"/>
    <property type="evidence" value="ECO:0007669"/>
    <property type="project" value="UniProtKB-SubCell"/>
</dbReference>
<sequence>MPFDFEMQDLNLNHLESEKESQKPLTKTDPENSKQAADDCNSTYQWSEHRTFLSPILEPYQWLQMLSSTLNPTFVLGVVLVYGLNQGFSGSFFKVVSDYYWKDVQKVQPSQVQLFIGLYYIPWVMKPIWGLLTDVFPVRGYRRRPYFILAGVVGVVAALSVAAGGRLAVVLALTCLIGVTAGIAIADVTIDACIARNSIEIRSLAADMQSLCGFCSSAGALVGYSTSGFMVHHLGPQVALGLLAIPAATLIVLGFVIYEPRDVHVEKKRSTRKLREAVNGMYKTIQVPQVWKPSLYMYLSLALSISTHEGQFYWYTDPKAGPAFSQEFVGMIYAIGALASIVGVIIYHKALKDYPFRTVLFFAQILYSISGTLDLIFILRWNLALGIPDYFFVVMEECVSRIISRIRWMPMMVLSSQLCPLGIEGTFFALLMCIDSLGSLSSKWGGGLILHLLHVTRTDFRNLWLVVLIRNVLRFSTLCLIFLVPNADSSEVLIPMDVLRTSGGGDESLEMVPLNMKTDV</sequence>